<protein>
    <recommendedName>
        <fullName evidence="2">UPF0102 protein GCM10011489_18030</fullName>
    </recommendedName>
</protein>
<dbReference type="InterPro" id="IPR011335">
    <property type="entry name" value="Restrct_endonuc-II-like"/>
</dbReference>
<evidence type="ECO:0000313" key="4">
    <source>
        <dbReference type="Proteomes" id="UP000621454"/>
    </source>
</evidence>
<dbReference type="Proteomes" id="UP000621454">
    <property type="component" value="Unassembled WGS sequence"/>
</dbReference>
<comment type="caution">
    <text evidence="3">The sequence shown here is derived from an EMBL/GenBank/DDBJ whole genome shotgun (WGS) entry which is preliminary data.</text>
</comment>
<dbReference type="AlphaFoldDB" id="A0A916T3L9"/>
<proteinExistence type="inferred from homology"/>
<dbReference type="NCBIfam" id="NF009154">
    <property type="entry name" value="PRK12497.3-3"/>
    <property type="match status" value="1"/>
</dbReference>
<dbReference type="GO" id="GO:0003676">
    <property type="term" value="F:nucleic acid binding"/>
    <property type="evidence" value="ECO:0007669"/>
    <property type="project" value="InterPro"/>
</dbReference>
<evidence type="ECO:0000256" key="1">
    <source>
        <dbReference type="ARBA" id="ARBA00006738"/>
    </source>
</evidence>
<dbReference type="Gene3D" id="3.40.1350.10">
    <property type="match status" value="1"/>
</dbReference>
<dbReference type="InterPro" id="IPR003509">
    <property type="entry name" value="UPF0102_YraN-like"/>
</dbReference>
<dbReference type="Pfam" id="PF02021">
    <property type="entry name" value="UPF0102"/>
    <property type="match status" value="1"/>
</dbReference>
<dbReference type="EMBL" id="BMGC01000010">
    <property type="protein sequence ID" value="GGB30270.1"/>
    <property type="molecule type" value="Genomic_DNA"/>
</dbReference>
<accession>A0A916T3L9</accession>
<evidence type="ECO:0000313" key="3">
    <source>
        <dbReference type="EMBL" id="GGB30270.1"/>
    </source>
</evidence>
<dbReference type="RefSeq" id="WP_188586362.1">
    <property type="nucleotide sequence ID" value="NZ_BMGC01000010.1"/>
</dbReference>
<sequence length="123" mass="13785">MSRAELGRWGEDVAAEYLGSLGWVILERNWCAVRSVAGVAGELDIIAVDGETLVVVEVKTRAGGLYDDPAEAVTRAKLAKMRSLTRAWLSGSERYWPTVRFDVVSVHRDDIDDRRIRHLRGVF</sequence>
<dbReference type="PANTHER" id="PTHR34039:SF1">
    <property type="entry name" value="UPF0102 PROTEIN YRAN"/>
    <property type="match status" value="1"/>
</dbReference>
<reference evidence="3" key="1">
    <citation type="journal article" date="2014" name="Int. J. Syst. Evol. Microbiol.">
        <title>Complete genome sequence of Corynebacterium casei LMG S-19264T (=DSM 44701T), isolated from a smear-ripened cheese.</title>
        <authorList>
            <consortium name="US DOE Joint Genome Institute (JGI-PGF)"/>
            <person name="Walter F."/>
            <person name="Albersmeier A."/>
            <person name="Kalinowski J."/>
            <person name="Ruckert C."/>
        </authorList>
    </citation>
    <scope>NUCLEOTIDE SEQUENCE</scope>
    <source>
        <strain evidence="3">CGMCC 1.12827</strain>
    </source>
</reference>
<dbReference type="CDD" id="cd20736">
    <property type="entry name" value="PoNe_Nuclease"/>
    <property type="match status" value="1"/>
</dbReference>
<dbReference type="HAMAP" id="MF_00048">
    <property type="entry name" value="UPF0102"/>
    <property type="match status" value="1"/>
</dbReference>
<reference evidence="3" key="2">
    <citation type="submission" date="2020-09" db="EMBL/GenBank/DDBJ databases">
        <authorList>
            <person name="Sun Q."/>
            <person name="Zhou Y."/>
        </authorList>
    </citation>
    <scope>NUCLEOTIDE SEQUENCE</scope>
    <source>
        <strain evidence="3">CGMCC 1.12827</strain>
    </source>
</reference>
<name>A0A916T3L9_9ACTN</name>
<dbReference type="PANTHER" id="PTHR34039">
    <property type="entry name" value="UPF0102 PROTEIN YRAN"/>
    <property type="match status" value="1"/>
</dbReference>
<keyword evidence="4" id="KW-1185">Reference proteome</keyword>
<organism evidence="3 4">
    <name type="scientific">Gordonia jinhuaensis</name>
    <dbReference type="NCBI Taxonomy" id="1517702"/>
    <lineage>
        <taxon>Bacteria</taxon>
        <taxon>Bacillati</taxon>
        <taxon>Actinomycetota</taxon>
        <taxon>Actinomycetes</taxon>
        <taxon>Mycobacteriales</taxon>
        <taxon>Gordoniaceae</taxon>
        <taxon>Gordonia</taxon>
    </lineage>
</organism>
<evidence type="ECO:0000256" key="2">
    <source>
        <dbReference type="HAMAP-Rule" id="MF_00048"/>
    </source>
</evidence>
<comment type="similarity">
    <text evidence="1 2">Belongs to the UPF0102 family.</text>
</comment>
<dbReference type="InterPro" id="IPR011856">
    <property type="entry name" value="tRNA_endonuc-like_dom_sf"/>
</dbReference>
<gene>
    <name evidence="3" type="ORF">GCM10011489_18030</name>
</gene>
<dbReference type="SUPFAM" id="SSF52980">
    <property type="entry name" value="Restriction endonuclease-like"/>
    <property type="match status" value="1"/>
</dbReference>